<sequence length="295" mass="31265">MHSPLPVFALLLNALIWGLSWWPFRAMHEAGLHPLWATAFMYALVLAGLLCLRPAALKQAWKYPVLILLAASSGLNNMAFNWAVTVGDVVRVILLFYLMPAWAVLLAWRILGEKPTPMALLRLLLAFGGVVLVLLPADASLSGLFAGLSLADGLAVFGGFMFALTNVLLRRFQSIPAQARMLAMFAGCMSMGLLTALAASSLGVVPAFPALDSSWVTVALGLAVLLMLGNWALQFGAARLPSGVTSVVMLSEVVFASVSSVLIAHETLSGRTLAGGALIMAAALLASLGNLRKRR</sequence>
<feature type="transmembrane region" description="Helical" evidence="1">
    <location>
        <begin position="181"/>
        <end position="208"/>
    </location>
</feature>
<feature type="transmembrane region" description="Helical" evidence="1">
    <location>
        <begin position="143"/>
        <end position="169"/>
    </location>
</feature>
<dbReference type="PANTHER" id="PTHR22911:SF137">
    <property type="entry name" value="SOLUTE CARRIER FAMILY 35 MEMBER G2-RELATED"/>
    <property type="match status" value="1"/>
</dbReference>
<dbReference type="Proteomes" id="UP001240697">
    <property type="component" value="Chromosome"/>
</dbReference>
<organism evidence="3 4">
    <name type="scientific">Comamonas resistens</name>
    <dbReference type="NCBI Taxonomy" id="3046670"/>
    <lineage>
        <taxon>Bacteria</taxon>
        <taxon>Pseudomonadati</taxon>
        <taxon>Pseudomonadota</taxon>
        <taxon>Betaproteobacteria</taxon>
        <taxon>Burkholderiales</taxon>
        <taxon>Comamonadaceae</taxon>
        <taxon>Comamonas</taxon>
    </lineage>
</organism>
<dbReference type="Pfam" id="PF00892">
    <property type="entry name" value="EamA"/>
    <property type="match status" value="2"/>
</dbReference>
<dbReference type="RefSeq" id="WP_283486871.1">
    <property type="nucleotide sequence ID" value="NZ_CP125947.1"/>
</dbReference>
<proteinExistence type="predicted"/>
<name>A0ABY8SWW7_9BURK</name>
<evidence type="ECO:0000259" key="2">
    <source>
        <dbReference type="Pfam" id="PF00892"/>
    </source>
</evidence>
<evidence type="ECO:0000256" key="1">
    <source>
        <dbReference type="SAM" id="Phobius"/>
    </source>
</evidence>
<gene>
    <name evidence="3" type="ORF">QMY55_00985</name>
</gene>
<reference evidence="3 4" key="1">
    <citation type="submission" date="2023-05" db="EMBL/GenBank/DDBJ databases">
        <authorList>
            <person name="Yin Y."/>
            <person name="Lu Z."/>
        </authorList>
    </citation>
    <scope>NUCLEOTIDE SEQUENCE [LARGE SCALE GENOMIC DNA]</scope>
    <source>
        <strain evidence="3 4">ZM22</strain>
    </source>
</reference>
<feature type="transmembrane region" description="Helical" evidence="1">
    <location>
        <begin position="7"/>
        <end position="24"/>
    </location>
</feature>
<feature type="transmembrane region" description="Helical" evidence="1">
    <location>
        <begin position="63"/>
        <end position="83"/>
    </location>
</feature>
<feature type="domain" description="EamA" evidence="2">
    <location>
        <begin position="152"/>
        <end position="287"/>
    </location>
</feature>
<keyword evidence="1" id="KW-1133">Transmembrane helix</keyword>
<feature type="transmembrane region" description="Helical" evidence="1">
    <location>
        <begin position="245"/>
        <end position="265"/>
    </location>
</feature>
<dbReference type="PANTHER" id="PTHR22911">
    <property type="entry name" value="ACYL-MALONYL CONDENSING ENZYME-RELATED"/>
    <property type="match status" value="1"/>
</dbReference>
<keyword evidence="1" id="KW-0472">Membrane</keyword>
<feature type="transmembrane region" description="Helical" evidence="1">
    <location>
        <begin position="30"/>
        <end position="51"/>
    </location>
</feature>
<keyword evidence="4" id="KW-1185">Reference proteome</keyword>
<feature type="transmembrane region" description="Helical" evidence="1">
    <location>
        <begin position="214"/>
        <end position="233"/>
    </location>
</feature>
<feature type="transmembrane region" description="Helical" evidence="1">
    <location>
        <begin position="89"/>
        <end position="108"/>
    </location>
</feature>
<dbReference type="InterPro" id="IPR037185">
    <property type="entry name" value="EmrE-like"/>
</dbReference>
<accession>A0ABY8SWW7</accession>
<feature type="transmembrane region" description="Helical" evidence="1">
    <location>
        <begin position="120"/>
        <end position="137"/>
    </location>
</feature>
<evidence type="ECO:0000313" key="3">
    <source>
        <dbReference type="EMBL" id="WHS65766.1"/>
    </source>
</evidence>
<feature type="domain" description="EamA" evidence="2">
    <location>
        <begin position="7"/>
        <end position="134"/>
    </location>
</feature>
<dbReference type="InterPro" id="IPR000620">
    <property type="entry name" value="EamA_dom"/>
</dbReference>
<dbReference type="EMBL" id="CP125947">
    <property type="protein sequence ID" value="WHS65766.1"/>
    <property type="molecule type" value="Genomic_DNA"/>
</dbReference>
<keyword evidence="1" id="KW-0812">Transmembrane</keyword>
<feature type="transmembrane region" description="Helical" evidence="1">
    <location>
        <begin position="271"/>
        <end position="291"/>
    </location>
</feature>
<evidence type="ECO:0000313" key="4">
    <source>
        <dbReference type="Proteomes" id="UP001240697"/>
    </source>
</evidence>
<dbReference type="SUPFAM" id="SSF103481">
    <property type="entry name" value="Multidrug resistance efflux transporter EmrE"/>
    <property type="match status" value="2"/>
</dbReference>
<protein>
    <submittedName>
        <fullName evidence="3">DMT family transporter</fullName>
    </submittedName>
</protein>